<sequence length="806" mass="92998">MISFKQRSSLSPEKSFKTNTYDINGKLVGISKDNCLFDQKESLNKQFSDYDKENELRCRRRCQFSHESTLTDHQKSSEEWIMDSLQFSENDLPNFLKLGEIFKFRINILNAKKFNSSFTDIFCQYRFQHQHNEVFSTDTVQYNMEIDGVNIMQLQNVTFKVINTVGFLDYILNYPLEFDVYGHFVEKTSEDPQIPSTQNVLNSEIVQRYDILVWFEILELNRNGEYAPVPVDRLDETPCQGVFLIHQGIQRRLAITLVHEFLDPIKSDRIDNQLNCSHTCLFQGIHEVVVGRVRENPEWLDSDEHTHILSLSLLPAQQIHETSSDRISFRFEAAWDSSLHASNLLNHVTPYGQRVYMTVSSYLKVDGCRRPVCMTKDIAMIVLPRESKFLTPSPRLIPNPTRAILRSLWSIWSAFSKSLEANHVTSVYDLQLGHTASKNQNIYNKSVMDTSLTYVRGEENIKGWRPRGDSLIIEHQWELERFHRISLVEKTRHLLKLREILGTKQKLISNCYNRSDTIKAKVPDSLNCLEKSSLSPTNKSPSPKRPTSLDLTNKRENNTNNKDLKSTSNTEEIIKQTKQPYLIDSITSNISTMSISKSDSDFHSDDNKINTQMDMIGSVYSDQAAEINYRSFSSGIPRSATTDSIQNILTGESYFSSSYLVGECDEVRVSPVISRKGYLLVLEERTAGWLRRWAVVRRPFLYLYNHERDFIERGLINLTTSQIEYDMNMAYITKDDLLDDAKTNSVHLISKNESIMSPTSLFPSKVNMFTLITNTRTLLIQTITEDGSDIHDWLYALNPLKAGEIR</sequence>
<dbReference type="AlphaFoldDB" id="A0A430QFM2"/>
<dbReference type="EMBL" id="QMKO01001799">
    <property type="protein sequence ID" value="RTG86476.1"/>
    <property type="molecule type" value="Genomic_DNA"/>
</dbReference>
<dbReference type="CDD" id="cd01233">
    <property type="entry name" value="PH_KIFIA_KIFIB"/>
    <property type="match status" value="1"/>
</dbReference>
<dbReference type="Gene3D" id="2.30.29.30">
    <property type="entry name" value="Pleckstrin-homology domain (PH domain)/Phosphotyrosine-binding domain (PTB)"/>
    <property type="match status" value="1"/>
</dbReference>
<proteinExistence type="predicted"/>
<protein>
    <submittedName>
        <fullName evidence="3">Kinesin family member 1</fullName>
    </submittedName>
</protein>
<dbReference type="InterPro" id="IPR022164">
    <property type="entry name" value="Kinesin-like"/>
</dbReference>
<name>A0A430QFM2_SCHBO</name>
<gene>
    <name evidence="3" type="ORF">DC041_0001784</name>
</gene>
<keyword evidence="4" id="KW-1185">Reference proteome</keyword>
<feature type="compositionally biased region" description="Basic and acidic residues" evidence="1">
    <location>
        <begin position="552"/>
        <end position="565"/>
    </location>
</feature>
<feature type="region of interest" description="Disordered" evidence="1">
    <location>
        <begin position="529"/>
        <end position="571"/>
    </location>
</feature>
<dbReference type="SUPFAM" id="SSF50729">
    <property type="entry name" value="PH domain-like"/>
    <property type="match status" value="1"/>
</dbReference>
<accession>A0A430QFM2</accession>
<dbReference type="STRING" id="6184.A0A430QFM2"/>
<reference evidence="3 4" key="1">
    <citation type="journal article" date="2019" name="PLoS Pathog.">
        <title>Genome sequence of the bovine parasite Schistosoma bovis Tanzania.</title>
        <authorList>
            <person name="Oey H."/>
            <person name="Zakrzewski M."/>
            <person name="Gobert G."/>
            <person name="Gravermann K."/>
            <person name="Stoye J."/>
            <person name="Jones M."/>
            <person name="Mcmanus D."/>
            <person name="Krause L."/>
        </authorList>
    </citation>
    <scope>NUCLEOTIDE SEQUENCE [LARGE SCALE GENOMIC DNA]</scope>
    <source>
        <strain evidence="3 4">TAN1997</strain>
    </source>
</reference>
<dbReference type="Pfam" id="PF12473">
    <property type="entry name" value="DUF3694"/>
    <property type="match status" value="1"/>
</dbReference>
<feature type="compositionally biased region" description="Polar residues" evidence="1">
    <location>
        <begin position="530"/>
        <end position="541"/>
    </location>
</feature>
<evidence type="ECO:0000313" key="4">
    <source>
        <dbReference type="Proteomes" id="UP000290809"/>
    </source>
</evidence>
<dbReference type="InterPro" id="IPR011993">
    <property type="entry name" value="PH-like_dom_sf"/>
</dbReference>
<dbReference type="InterPro" id="IPR001849">
    <property type="entry name" value="PH_domain"/>
</dbReference>
<evidence type="ECO:0000259" key="2">
    <source>
        <dbReference type="PROSITE" id="PS50003"/>
    </source>
</evidence>
<evidence type="ECO:0000313" key="3">
    <source>
        <dbReference type="EMBL" id="RTG86476.1"/>
    </source>
</evidence>
<dbReference type="Proteomes" id="UP000290809">
    <property type="component" value="Unassembled WGS sequence"/>
</dbReference>
<dbReference type="InterPro" id="IPR049780">
    <property type="entry name" value="PH_KIFIA_KIFIB"/>
</dbReference>
<dbReference type="Pfam" id="PF00169">
    <property type="entry name" value="PH"/>
    <property type="match status" value="1"/>
</dbReference>
<organism evidence="3 4">
    <name type="scientific">Schistosoma bovis</name>
    <name type="common">Blood fluke</name>
    <dbReference type="NCBI Taxonomy" id="6184"/>
    <lineage>
        <taxon>Eukaryota</taxon>
        <taxon>Metazoa</taxon>
        <taxon>Spiralia</taxon>
        <taxon>Lophotrochozoa</taxon>
        <taxon>Platyhelminthes</taxon>
        <taxon>Trematoda</taxon>
        <taxon>Digenea</taxon>
        <taxon>Strigeidida</taxon>
        <taxon>Schistosomatoidea</taxon>
        <taxon>Schistosomatidae</taxon>
        <taxon>Schistosoma</taxon>
    </lineage>
</organism>
<evidence type="ECO:0000256" key="1">
    <source>
        <dbReference type="SAM" id="MobiDB-lite"/>
    </source>
</evidence>
<dbReference type="PROSITE" id="PS50003">
    <property type="entry name" value="PH_DOMAIN"/>
    <property type="match status" value="1"/>
</dbReference>
<feature type="domain" description="PH" evidence="2">
    <location>
        <begin position="672"/>
        <end position="802"/>
    </location>
</feature>
<comment type="caution">
    <text evidence="3">The sequence shown here is derived from an EMBL/GenBank/DDBJ whole genome shotgun (WGS) entry which is preliminary data.</text>
</comment>
<dbReference type="SMART" id="SM00233">
    <property type="entry name" value="PH"/>
    <property type="match status" value="1"/>
</dbReference>